<dbReference type="SUPFAM" id="SSF57845">
    <property type="entry name" value="B-box zinc-binding domain"/>
    <property type="match status" value="1"/>
</dbReference>
<evidence type="ECO:0000313" key="6">
    <source>
        <dbReference type="EMBL" id="CAJ1086019.1"/>
    </source>
</evidence>
<dbReference type="InterPro" id="IPR051051">
    <property type="entry name" value="E3_ubiq-ligase_TRIM/RNF"/>
</dbReference>
<organism evidence="6 7">
    <name type="scientific">Xyrichtys novacula</name>
    <name type="common">Pearly razorfish</name>
    <name type="synonym">Hemipteronotus novacula</name>
    <dbReference type="NCBI Taxonomy" id="13765"/>
    <lineage>
        <taxon>Eukaryota</taxon>
        <taxon>Metazoa</taxon>
        <taxon>Chordata</taxon>
        <taxon>Craniata</taxon>
        <taxon>Vertebrata</taxon>
        <taxon>Euteleostomi</taxon>
        <taxon>Actinopterygii</taxon>
        <taxon>Neopterygii</taxon>
        <taxon>Teleostei</taxon>
        <taxon>Neoteleostei</taxon>
        <taxon>Acanthomorphata</taxon>
        <taxon>Eupercaria</taxon>
        <taxon>Labriformes</taxon>
        <taxon>Labridae</taxon>
        <taxon>Xyrichtys</taxon>
    </lineage>
</organism>
<dbReference type="GO" id="GO:0008270">
    <property type="term" value="F:zinc ion binding"/>
    <property type="evidence" value="ECO:0007669"/>
    <property type="project" value="UniProtKB-KW"/>
</dbReference>
<dbReference type="AlphaFoldDB" id="A0AAV1HMG4"/>
<evidence type="ECO:0000259" key="5">
    <source>
        <dbReference type="PROSITE" id="PS50119"/>
    </source>
</evidence>
<dbReference type="Pfam" id="PF00643">
    <property type="entry name" value="zf-B_box"/>
    <property type="match status" value="1"/>
</dbReference>
<evidence type="ECO:0000256" key="2">
    <source>
        <dbReference type="ARBA" id="ARBA00022771"/>
    </source>
</evidence>
<dbReference type="PROSITE" id="PS50119">
    <property type="entry name" value="ZF_BBOX"/>
    <property type="match status" value="1"/>
</dbReference>
<evidence type="ECO:0000256" key="4">
    <source>
        <dbReference type="PROSITE-ProRule" id="PRU00024"/>
    </source>
</evidence>
<protein>
    <submittedName>
        <fullName evidence="6">Tripartite motif-containing protein 16 isoform X1</fullName>
    </submittedName>
</protein>
<dbReference type="Proteomes" id="UP001178508">
    <property type="component" value="Chromosome 23"/>
</dbReference>
<dbReference type="Gene3D" id="4.10.830.40">
    <property type="match status" value="1"/>
</dbReference>
<feature type="domain" description="B box-type" evidence="5">
    <location>
        <begin position="68"/>
        <end position="109"/>
    </location>
</feature>
<evidence type="ECO:0000313" key="7">
    <source>
        <dbReference type="Proteomes" id="UP001178508"/>
    </source>
</evidence>
<keyword evidence="2 4" id="KW-0863">Zinc-finger</keyword>
<name>A0AAV1HMG4_XYRNO</name>
<dbReference type="InterPro" id="IPR000315">
    <property type="entry name" value="Znf_B-box"/>
</dbReference>
<accession>A0AAV1HMG4</accession>
<keyword evidence="3" id="KW-0862">Zinc</keyword>
<evidence type="ECO:0000256" key="1">
    <source>
        <dbReference type="ARBA" id="ARBA00022723"/>
    </source>
</evidence>
<dbReference type="CDD" id="cd19769">
    <property type="entry name" value="Bbox2_TRIM16-like"/>
    <property type="match status" value="1"/>
</dbReference>
<keyword evidence="1" id="KW-0479">Metal-binding</keyword>
<reference evidence="6" key="1">
    <citation type="submission" date="2023-08" db="EMBL/GenBank/DDBJ databases">
        <authorList>
            <person name="Alioto T."/>
            <person name="Alioto T."/>
            <person name="Gomez Garrido J."/>
        </authorList>
    </citation>
    <scope>NUCLEOTIDE SEQUENCE</scope>
</reference>
<evidence type="ECO:0000256" key="3">
    <source>
        <dbReference type="ARBA" id="ARBA00022833"/>
    </source>
</evidence>
<dbReference type="PANTHER" id="PTHR25465">
    <property type="entry name" value="B-BOX DOMAIN CONTAINING"/>
    <property type="match status" value="1"/>
</dbReference>
<sequence length="525" mass="59352">MSDSLDKNPQVILCDMCIGEDRKPARKTCMKCEISMCVQHLQAHLTTPVLLQTHPLTAPIASGDGGVVGTTKCPQHGKVLEYYCLDDLICVCVSCAIEDQHRLHNMKTFPTAQKELLEKVTAEQQSLQLKTYGKNVSLEKWEKKEREKLGRSSVRLIKAVTNLRDLALTSVQSSVSARMVSMKTSLTSLQTAKTEEDTVRFLQMYSQVHQDLEKANAVDLRKGLEPGGDCDKLVEEIKERGEKMMEQASHFWGSLLTHVDPENHQELRALSADLCFKPQFFSPGMLLSEDDRKVFSSSQLGKGILHIQRTKSSDSSKICRWGITLSKDCDWAVGLSDQNYTKELKDRDVYGLCWIGNQLSSLKIEQLSGEQQTKRPRHDSEQRVSLQTIDPLDEDVGKQTAHPEIVEVEWSSPDVLSFYNLTSQHQRRKIVTIPITSTKQDLTPFVYVELEESSYTSVDAYGGPSLFSRTQRGQRWRCSCEKVYPWNPNSYFYRAGFGHMAQQSTCSCGEHIGVQRVTEVLCELL</sequence>
<gene>
    <name evidence="6" type="ORF">XNOV1_A039769</name>
</gene>
<dbReference type="Gene3D" id="2.60.120.920">
    <property type="match status" value="1"/>
</dbReference>
<proteinExistence type="predicted"/>
<dbReference type="PANTHER" id="PTHR25465:SF31">
    <property type="entry name" value="RING-TYPE DOMAIN-CONTAINING PROTEIN"/>
    <property type="match status" value="1"/>
</dbReference>
<dbReference type="EMBL" id="OY660886">
    <property type="protein sequence ID" value="CAJ1086019.1"/>
    <property type="molecule type" value="Genomic_DNA"/>
</dbReference>
<dbReference type="Gene3D" id="3.30.160.60">
    <property type="entry name" value="Classic Zinc Finger"/>
    <property type="match status" value="1"/>
</dbReference>
<dbReference type="InterPro" id="IPR043136">
    <property type="entry name" value="B30.2/SPRY_sf"/>
</dbReference>
<keyword evidence="7" id="KW-1185">Reference proteome</keyword>